<protein>
    <submittedName>
        <fullName evidence="2">Uncharacterized protein</fullName>
    </submittedName>
</protein>
<evidence type="ECO:0000313" key="3">
    <source>
        <dbReference type="Proteomes" id="UP001360953"/>
    </source>
</evidence>
<comment type="caution">
    <text evidence="2">The sequence shown here is derived from an EMBL/GenBank/DDBJ whole genome shotgun (WGS) entry which is preliminary data.</text>
</comment>
<sequence>MICCPVAGGHGQGEIVNRTSCTPFLLPSFLLVPLPLSRGPLPFPPHLPPQIEQAHSKQMHAYPSIHPSNHAKRSMDMTAQIGRLQSRSRSWFAFPTTRAFHLHALFVASLACMSKSRCDVTVGNHGKGGGRTFGLGVFFFFFSFASFVGTCMCGLRLLECQWAGRAPALPPPLLLRSFLSPSSFIQVIQS</sequence>
<keyword evidence="1" id="KW-0812">Transmembrane</keyword>
<name>A0ABR1LM01_9PEZI</name>
<organism evidence="2 3">
    <name type="scientific">Phyllosticta citribraziliensis</name>
    <dbReference type="NCBI Taxonomy" id="989973"/>
    <lineage>
        <taxon>Eukaryota</taxon>
        <taxon>Fungi</taxon>
        <taxon>Dikarya</taxon>
        <taxon>Ascomycota</taxon>
        <taxon>Pezizomycotina</taxon>
        <taxon>Dothideomycetes</taxon>
        <taxon>Dothideomycetes incertae sedis</taxon>
        <taxon>Botryosphaeriales</taxon>
        <taxon>Phyllostictaceae</taxon>
        <taxon>Phyllosticta</taxon>
    </lineage>
</organism>
<gene>
    <name evidence="2" type="ORF">J3D65DRAFT_409599</name>
</gene>
<keyword evidence="3" id="KW-1185">Reference proteome</keyword>
<dbReference type="EMBL" id="JBBPEH010000007">
    <property type="protein sequence ID" value="KAK7536233.1"/>
    <property type="molecule type" value="Genomic_DNA"/>
</dbReference>
<proteinExistence type="predicted"/>
<evidence type="ECO:0000256" key="1">
    <source>
        <dbReference type="SAM" id="Phobius"/>
    </source>
</evidence>
<dbReference type="Proteomes" id="UP001360953">
    <property type="component" value="Unassembled WGS sequence"/>
</dbReference>
<reference evidence="2 3" key="1">
    <citation type="submission" date="2024-04" db="EMBL/GenBank/DDBJ databases">
        <title>Phyllosticta paracitricarpa is synonymous to the EU quarantine fungus P. citricarpa based on phylogenomic analyses.</title>
        <authorList>
            <consortium name="Lawrence Berkeley National Laboratory"/>
            <person name="Van ingen-buijs V.A."/>
            <person name="Van westerhoven A.C."/>
            <person name="Haridas S."/>
            <person name="Skiadas P."/>
            <person name="Martin F."/>
            <person name="Groenewald J.Z."/>
            <person name="Crous P.W."/>
            <person name="Seidl M.F."/>
        </authorList>
    </citation>
    <scope>NUCLEOTIDE SEQUENCE [LARGE SCALE GENOMIC DNA]</scope>
    <source>
        <strain evidence="2 3">CPC 17464</strain>
    </source>
</reference>
<dbReference type="GeneID" id="92028903"/>
<dbReference type="RefSeq" id="XP_066654649.1">
    <property type="nucleotide sequence ID" value="XM_066795997.1"/>
</dbReference>
<keyword evidence="1" id="KW-1133">Transmembrane helix</keyword>
<feature type="transmembrane region" description="Helical" evidence="1">
    <location>
        <begin position="133"/>
        <end position="155"/>
    </location>
</feature>
<keyword evidence="1" id="KW-0472">Membrane</keyword>
<accession>A0ABR1LM01</accession>
<evidence type="ECO:0000313" key="2">
    <source>
        <dbReference type="EMBL" id="KAK7536233.1"/>
    </source>
</evidence>